<evidence type="ECO:0000256" key="1">
    <source>
        <dbReference type="ARBA" id="ARBA00005251"/>
    </source>
</evidence>
<name>A0A4P9WJ78_9FUNG</name>
<dbReference type="Pfam" id="PF00380">
    <property type="entry name" value="Ribosomal_S9"/>
    <property type="match status" value="1"/>
</dbReference>
<dbReference type="GO" id="GO:0006412">
    <property type="term" value="P:translation"/>
    <property type="evidence" value="ECO:0007669"/>
    <property type="project" value="InterPro"/>
</dbReference>
<dbReference type="PANTHER" id="PTHR21569:SF1">
    <property type="entry name" value="SMALL RIBOSOMAL SUBUNIT PROTEIN US9M"/>
    <property type="match status" value="1"/>
</dbReference>
<dbReference type="AlphaFoldDB" id="A0A4P9WJ78"/>
<organism evidence="4 5">
    <name type="scientific">Blyttiomyces helicus</name>
    <dbReference type="NCBI Taxonomy" id="388810"/>
    <lineage>
        <taxon>Eukaryota</taxon>
        <taxon>Fungi</taxon>
        <taxon>Fungi incertae sedis</taxon>
        <taxon>Chytridiomycota</taxon>
        <taxon>Chytridiomycota incertae sedis</taxon>
        <taxon>Chytridiomycetes</taxon>
        <taxon>Chytridiomycetes incertae sedis</taxon>
        <taxon>Blyttiomyces</taxon>
    </lineage>
</organism>
<feature type="non-terminal residue" evidence="4">
    <location>
        <position position="1"/>
    </location>
</feature>
<dbReference type="GO" id="GO:0003735">
    <property type="term" value="F:structural constituent of ribosome"/>
    <property type="evidence" value="ECO:0007669"/>
    <property type="project" value="InterPro"/>
</dbReference>
<keyword evidence="2 4" id="KW-0689">Ribosomal protein</keyword>
<evidence type="ECO:0000256" key="2">
    <source>
        <dbReference type="ARBA" id="ARBA00022980"/>
    </source>
</evidence>
<dbReference type="GO" id="GO:0005763">
    <property type="term" value="C:mitochondrial small ribosomal subunit"/>
    <property type="evidence" value="ECO:0007669"/>
    <property type="project" value="TreeGrafter"/>
</dbReference>
<feature type="non-terminal residue" evidence="4">
    <location>
        <position position="128"/>
    </location>
</feature>
<keyword evidence="5" id="KW-1185">Reference proteome</keyword>
<proteinExistence type="inferred from homology"/>
<dbReference type="EMBL" id="KZ994777">
    <property type="protein sequence ID" value="RKO92105.1"/>
    <property type="molecule type" value="Genomic_DNA"/>
</dbReference>
<dbReference type="InterPro" id="IPR000754">
    <property type="entry name" value="Ribosomal_uS9"/>
</dbReference>
<evidence type="ECO:0000313" key="4">
    <source>
        <dbReference type="EMBL" id="RKO92105.1"/>
    </source>
</evidence>
<comment type="similarity">
    <text evidence="1">Belongs to the universal ribosomal protein uS9 family.</text>
</comment>
<dbReference type="PANTHER" id="PTHR21569">
    <property type="entry name" value="RIBOSOMAL PROTEIN S9"/>
    <property type="match status" value="1"/>
</dbReference>
<dbReference type="SUPFAM" id="SSF54211">
    <property type="entry name" value="Ribosomal protein S5 domain 2-like"/>
    <property type="match status" value="1"/>
</dbReference>
<accession>A0A4P9WJ78</accession>
<dbReference type="OrthoDB" id="10254627at2759"/>
<protein>
    <submittedName>
        <fullName evidence="4">Ribosomal protein S5 domain 2-type protein</fullName>
    </submittedName>
</protein>
<reference evidence="5" key="1">
    <citation type="journal article" date="2018" name="Nat. Microbiol.">
        <title>Leveraging single-cell genomics to expand the fungal tree of life.</title>
        <authorList>
            <person name="Ahrendt S.R."/>
            <person name="Quandt C.A."/>
            <person name="Ciobanu D."/>
            <person name="Clum A."/>
            <person name="Salamov A."/>
            <person name="Andreopoulos B."/>
            <person name="Cheng J.F."/>
            <person name="Woyke T."/>
            <person name="Pelin A."/>
            <person name="Henrissat B."/>
            <person name="Reynolds N.K."/>
            <person name="Benny G.L."/>
            <person name="Smith M.E."/>
            <person name="James T.Y."/>
            <person name="Grigoriev I.V."/>
        </authorList>
    </citation>
    <scope>NUCLEOTIDE SEQUENCE [LARGE SCALE GENOMIC DNA]</scope>
</reference>
<keyword evidence="3" id="KW-0687">Ribonucleoprotein</keyword>
<dbReference type="Proteomes" id="UP000269721">
    <property type="component" value="Unassembled WGS sequence"/>
</dbReference>
<dbReference type="InterPro" id="IPR020568">
    <property type="entry name" value="Ribosomal_Su5_D2-typ_SF"/>
</dbReference>
<gene>
    <name evidence="4" type="ORF">BDK51DRAFT_11521</name>
</gene>
<dbReference type="GO" id="GO:0003723">
    <property type="term" value="F:RNA binding"/>
    <property type="evidence" value="ECO:0007669"/>
    <property type="project" value="TreeGrafter"/>
</dbReference>
<evidence type="ECO:0000256" key="3">
    <source>
        <dbReference type="ARBA" id="ARBA00023274"/>
    </source>
</evidence>
<sequence>IDEHGRSYHAASRKHGRAQVWMVPGEGHIYVNGMHFSDWFQEPHHLEIVVRPFEATGTLGKFNVWAIVDRGGPTGQSGALSVAIARAIATHDPSKDALLAELGLVKIDYRHKERKKTDKPKARKSYTW</sequence>
<dbReference type="Gene3D" id="3.30.230.10">
    <property type="match status" value="1"/>
</dbReference>
<evidence type="ECO:0000313" key="5">
    <source>
        <dbReference type="Proteomes" id="UP000269721"/>
    </source>
</evidence>
<dbReference type="InterPro" id="IPR014721">
    <property type="entry name" value="Ribsml_uS5_D2-typ_fold_subgr"/>
</dbReference>